<evidence type="ECO:0000313" key="3">
    <source>
        <dbReference type="EMBL" id="OJA12940.1"/>
    </source>
</evidence>
<proteinExistence type="predicted"/>
<feature type="region of interest" description="Disordered" evidence="1">
    <location>
        <begin position="174"/>
        <end position="193"/>
    </location>
</feature>
<protein>
    <submittedName>
        <fullName evidence="3">Uncharacterized protein</fullName>
    </submittedName>
</protein>
<keyword evidence="2" id="KW-0812">Transmembrane</keyword>
<feature type="transmembrane region" description="Helical" evidence="2">
    <location>
        <begin position="20"/>
        <end position="44"/>
    </location>
</feature>
<keyword evidence="2" id="KW-0472">Membrane</keyword>
<comment type="caution">
    <text evidence="3">The sequence shown here is derived from an EMBL/GenBank/DDBJ whole genome shotgun (WGS) entry which is preliminary data.</text>
</comment>
<dbReference type="AlphaFoldDB" id="A0A1J8QMD4"/>
<dbReference type="EMBL" id="LVVM01004425">
    <property type="protein sequence ID" value="OJA12940.1"/>
    <property type="molecule type" value="Genomic_DNA"/>
</dbReference>
<evidence type="ECO:0000313" key="4">
    <source>
        <dbReference type="Proteomes" id="UP000183567"/>
    </source>
</evidence>
<evidence type="ECO:0000256" key="2">
    <source>
        <dbReference type="SAM" id="Phobius"/>
    </source>
</evidence>
<organism evidence="3 4">
    <name type="scientific">Rhizopogon vesiculosus</name>
    <dbReference type="NCBI Taxonomy" id="180088"/>
    <lineage>
        <taxon>Eukaryota</taxon>
        <taxon>Fungi</taxon>
        <taxon>Dikarya</taxon>
        <taxon>Basidiomycota</taxon>
        <taxon>Agaricomycotina</taxon>
        <taxon>Agaricomycetes</taxon>
        <taxon>Agaricomycetidae</taxon>
        <taxon>Boletales</taxon>
        <taxon>Suillineae</taxon>
        <taxon>Rhizopogonaceae</taxon>
        <taxon>Rhizopogon</taxon>
    </lineage>
</organism>
<reference evidence="3 4" key="1">
    <citation type="submission" date="2016-03" db="EMBL/GenBank/DDBJ databases">
        <title>Comparative genomics of the ectomycorrhizal sister species Rhizopogon vinicolor and Rhizopogon vesiculosus (Basidiomycota: Boletales) reveals a divergence of the mating type B locus.</title>
        <authorList>
            <person name="Mujic A.B."/>
            <person name="Kuo A."/>
            <person name="Tritt A."/>
            <person name="Lipzen A."/>
            <person name="Chen C."/>
            <person name="Johnson J."/>
            <person name="Sharma A."/>
            <person name="Barry K."/>
            <person name="Grigoriev I.V."/>
            <person name="Spatafora J.W."/>
        </authorList>
    </citation>
    <scope>NUCLEOTIDE SEQUENCE [LARGE SCALE GENOMIC DNA]</scope>
    <source>
        <strain evidence="3 4">AM-OR11-056</strain>
    </source>
</reference>
<keyword evidence="2" id="KW-1133">Transmembrane helix</keyword>
<accession>A0A1J8QMD4</accession>
<gene>
    <name evidence="3" type="ORF">AZE42_11022</name>
</gene>
<name>A0A1J8QMD4_9AGAM</name>
<dbReference type="OrthoDB" id="2705259at2759"/>
<sequence length="193" mass="21405">MSVELLLIQLACKMYNNDRFVLGLLYALVGVQWAGMAITVRLLVSDLRPSPTCAVESSSNQIYVGLHANKGHYFPRDDFFIVVGRLVLDKEKFRQQFQNDYELTEVDIDNLEPLDADVYPAKPFNSKAAELSIAVDPELGVGMEGDITDEHIYDWVDGTSPSSFAPTIMPMEAGGGDECSGSRKSSHLFYNTT</sequence>
<dbReference type="Proteomes" id="UP000183567">
    <property type="component" value="Unassembled WGS sequence"/>
</dbReference>
<keyword evidence="4" id="KW-1185">Reference proteome</keyword>
<evidence type="ECO:0000256" key="1">
    <source>
        <dbReference type="SAM" id="MobiDB-lite"/>
    </source>
</evidence>